<evidence type="ECO:0000256" key="1">
    <source>
        <dbReference type="SAM" id="Phobius"/>
    </source>
</evidence>
<keyword evidence="1" id="KW-0472">Membrane</keyword>
<sequence>MSVIDIFPYLFLGHLFGDYVLQTGYIAAKKSKDIKVLGIHIGLLFLSQLVFVFGEGFGIKHFLAIAMLSGIHFLIDLIKFHCKTAFCNSWKYYLIDQLFHLLSLLSVAPFFDKVVPFLPRTVVTVGAIMIFNAYFIGILSHLIARNGTYKRDYIGYFMRMVAPITYFISVWSFLIYALLCGFLIYKKRSMFNLLNYVFTIIATITLLEVML</sequence>
<evidence type="ECO:0000313" key="3">
    <source>
        <dbReference type="Proteomes" id="UP000184207"/>
    </source>
</evidence>
<feature type="transmembrane region" description="Helical" evidence="1">
    <location>
        <begin position="90"/>
        <end position="111"/>
    </location>
</feature>
<feature type="transmembrane region" description="Helical" evidence="1">
    <location>
        <begin position="164"/>
        <end position="185"/>
    </location>
</feature>
<feature type="transmembrane region" description="Helical" evidence="1">
    <location>
        <begin position="191"/>
        <end position="210"/>
    </location>
</feature>
<evidence type="ECO:0008006" key="4">
    <source>
        <dbReference type="Google" id="ProtNLM"/>
    </source>
</evidence>
<dbReference type="Proteomes" id="UP000184207">
    <property type="component" value="Unassembled WGS sequence"/>
</dbReference>
<dbReference type="AlphaFoldDB" id="A0A1M7RVC4"/>
<proteinExistence type="predicted"/>
<protein>
    <recommendedName>
        <fullName evidence="4">DUF3307 domain-containing protein</fullName>
    </recommendedName>
</protein>
<keyword evidence="3" id="KW-1185">Reference proteome</keyword>
<feature type="transmembrane region" description="Helical" evidence="1">
    <location>
        <begin position="6"/>
        <end position="27"/>
    </location>
</feature>
<feature type="transmembrane region" description="Helical" evidence="1">
    <location>
        <begin position="34"/>
        <end position="53"/>
    </location>
</feature>
<reference evidence="3" key="1">
    <citation type="submission" date="2016-12" db="EMBL/GenBank/DDBJ databases">
        <authorList>
            <person name="Varghese N."/>
            <person name="Submissions S."/>
        </authorList>
    </citation>
    <scope>NUCLEOTIDE SEQUENCE [LARGE SCALE GENOMIC DNA]</scope>
    <source>
        <strain evidence="3">DSM 13020</strain>
    </source>
</reference>
<accession>A0A1M7RVC4</accession>
<dbReference type="OrthoDB" id="49526at2"/>
<dbReference type="STRING" id="1121883.SAMN02745226_00215"/>
<dbReference type="RefSeq" id="WP_084634288.1">
    <property type="nucleotide sequence ID" value="NZ_FRDJ01000001.1"/>
</dbReference>
<dbReference type="EMBL" id="FRDJ01000001">
    <property type="protein sequence ID" value="SHN50223.1"/>
    <property type="molecule type" value="Genomic_DNA"/>
</dbReference>
<organism evidence="2 3">
    <name type="scientific">Fervidobacterium gondwanense DSM 13020</name>
    <dbReference type="NCBI Taxonomy" id="1121883"/>
    <lineage>
        <taxon>Bacteria</taxon>
        <taxon>Thermotogati</taxon>
        <taxon>Thermotogota</taxon>
        <taxon>Thermotogae</taxon>
        <taxon>Thermotogales</taxon>
        <taxon>Fervidobacteriaceae</taxon>
        <taxon>Fervidobacterium</taxon>
    </lineage>
</organism>
<evidence type="ECO:0000313" key="2">
    <source>
        <dbReference type="EMBL" id="SHN50223.1"/>
    </source>
</evidence>
<feature type="transmembrane region" description="Helical" evidence="1">
    <location>
        <begin position="123"/>
        <end position="144"/>
    </location>
</feature>
<keyword evidence="1" id="KW-0812">Transmembrane</keyword>
<dbReference type="Pfam" id="PF11750">
    <property type="entry name" value="DUF3307"/>
    <property type="match status" value="1"/>
</dbReference>
<gene>
    <name evidence="2" type="ORF">SAMN02745226_00215</name>
</gene>
<dbReference type="InterPro" id="IPR021737">
    <property type="entry name" value="Phage_phiKZ_Orf197"/>
</dbReference>
<name>A0A1M7RVC4_FERGO</name>
<keyword evidence="1" id="KW-1133">Transmembrane helix</keyword>
<feature type="transmembrane region" description="Helical" evidence="1">
    <location>
        <begin position="59"/>
        <end position="78"/>
    </location>
</feature>